<dbReference type="GO" id="GO:0005524">
    <property type="term" value="F:ATP binding"/>
    <property type="evidence" value="ECO:0007669"/>
    <property type="project" value="UniProtKB-KW"/>
</dbReference>
<dbReference type="InterPro" id="IPR014001">
    <property type="entry name" value="Helicase_ATP-bd"/>
</dbReference>
<keyword evidence="6" id="KW-0694">RNA-binding</keyword>
<proteinExistence type="predicted"/>
<keyword evidence="3" id="KW-0378">Hydrolase</keyword>
<dbReference type="PROSITE" id="PS51194">
    <property type="entry name" value="HELICASE_CTER"/>
    <property type="match status" value="1"/>
</dbReference>
<dbReference type="SMART" id="SM00490">
    <property type="entry name" value="HELICc"/>
    <property type="match status" value="1"/>
</dbReference>
<comment type="caution">
    <text evidence="11">The sequence shown here is derived from an EMBL/GenBank/DDBJ whole genome shotgun (WGS) entry which is preliminary data.</text>
</comment>
<dbReference type="OrthoDB" id="10256233at2759"/>
<dbReference type="SUPFAM" id="SSF52540">
    <property type="entry name" value="P-loop containing nucleoside triphosphate hydrolases"/>
    <property type="match status" value="1"/>
</dbReference>
<dbReference type="GO" id="GO:0003724">
    <property type="term" value="F:RNA helicase activity"/>
    <property type="evidence" value="ECO:0007669"/>
    <property type="project" value="UniProtKB-EC"/>
</dbReference>
<dbReference type="STRING" id="1447883.A0A2B7YPQ4"/>
<feature type="region of interest" description="Disordered" evidence="8">
    <location>
        <begin position="81"/>
        <end position="109"/>
    </location>
</feature>
<dbReference type="SMART" id="SM00487">
    <property type="entry name" value="DEXDc"/>
    <property type="match status" value="1"/>
</dbReference>
<evidence type="ECO:0000256" key="5">
    <source>
        <dbReference type="ARBA" id="ARBA00022840"/>
    </source>
</evidence>
<feature type="domain" description="Helicase C-terminal" evidence="10">
    <location>
        <begin position="467"/>
        <end position="642"/>
    </location>
</feature>
<keyword evidence="2" id="KW-0547">Nucleotide-binding</keyword>
<feature type="region of interest" description="Disordered" evidence="8">
    <location>
        <begin position="45"/>
        <end position="69"/>
    </location>
</feature>
<evidence type="ECO:0000313" key="12">
    <source>
        <dbReference type="Proteomes" id="UP000224634"/>
    </source>
</evidence>
<dbReference type="Gene3D" id="3.40.50.300">
    <property type="entry name" value="P-loop containing nucleotide triphosphate hydrolases"/>
    <property type="match status" value="2"/>
</dbReference>
<sequence>MSALTSLCLFCQLRAAPARQKLPLTTSWQSVRFASANALRRKPSRMALSRDVAKPSLQKSPKRFQNSPFGAMNLTEANIRGKPQRTRSEAEMKRSSSFGTKDGSVGGKRKKETAVFKALKMQTSLSPVPYGRRNAIKARIAEVDDFHQFPILPSVCDAIYKNALEGLTEVTPTPIQRVAIPTLVDRAEKPKKTKTADDENLHDFDQFLLAAETGSGKTLGYLVPVVDAIKRAEVEEKIQQEQEEIKKREEEKANPNVWELESPELSSKENAADVARPRAIILVPTSELVTQVGKLVKQLSHTVKYRSAMISSSLTPRRITNSVFALGGIDILVATPHLLSSIAKTNPYILSRVSHLVIDEADSLLDRSFAPTTSIIIDKTAPTLKQLILCSATIPRSLDTFMRTRFPDIRRLVTPNLHAIPRRVQLGVVDIQKDPYMGNRDMACADIIWSLGKSGDTYDSDNIRVQGIGREPKNLIVFVNERETAESVATYLVQKGIHAVALTRDTSEQRQGEILETFTTGKAPPTTEDIKTASKMRKKFLNDAVPFAGAQSSDSSYSKNGRLQDVRVLVTTDLGSRGIDTITVRTVILYDVPHTTIDFIHRLGRTGRMGRRGRGIVLVGKKDRKDVVKEVREAMFRGQALI</sequence>
<evidence type="ECO:0000256" key="1">
    <source>
        <dbReference type="ARBA" id="ARBA00012552"/>
    </source>
</evidence>
<name>A0A2B7YPQ4_POLH7</name>
<evidence type="ECO:0000256" key="4">
    <source>
        <dbReference type="ARBA" id="ARBA00022806"/>
    </source>
</evidence>
<dbReference type="Pfam" id="PF00271">
    <property type="entry name" value="Helicase_C"/>
    <property type="match status" value="1"/>
</dbReference>
<protein>
    <recommendedName>
        <fullName evidence="1">RNA helicase</fullName>
        <ecNumber evidence="1">3.6.4.13</ecNumber>
    </recommendedName>
</protein>
<organism evidence="11 12">
    <name type="scientific">Polytolypa hystricis (strain UAMH7299)</name>
    <dbReference type="NCBI Taxonomy" id="1447883"/>
    <lineage>
        <taxon>Eukaryota</taxon>
        <taxon>Fungi</taxon>
        <taxon>Dikarya</taxon>
        <taxon>Ascomycota</taxon>
        <taxon>Pezizomycotina</taxon>
        <taxon>Eurotiomycetes</taxon>
        <taxon>Eurotiomycetidae</taxon>
        <taxon>Onygenales</taxon>
        <taxon>Onygenales incertae sedis</taxon>
        <taxon>Polytolypa</taxon>
    </lineage>
</organism>
<dbReference type="GO" id="GO:0016787">
    <property type="term" value="F:hydrolase activity"/>
    <property type="evidence" value="ECO:0007669"/>
    <property type="project" value="UniProtKB-KW"/>
</dbReference>
<feature type="compositionally biased region" description="Polar residues" evidence="8">
    <location>
        <begin position="57"/>
        <end position="68"/>
    </location>
</feature>
<dbReference type="EMBL" id="PDNA01000021">
    <property type="protein sequence ID" value="PGH23646.1"/>
    <property type="molecule type" value="Genomic_DNA"/>
</dbReference>
<evidence type="ECO:0000313" key="11">
    <source>
        <dbReference type="EMBL" id="PGH23646.1"/>
    </source>
</evidence>
<dbReference type="AlphaFoldDB" id="A0A2B7YPQ4"/>
<dbReference type="EC" id="3.6.4.13" evidence="1"/>
<feature type="domain" description="Helicase ATP-binding" evidence="9">
    <location>
        <begin position="198"/>
        <end position="412"/>
    </location>
</feature>
<dbReference type="Pfam" id="PF00270">
    <property type="entry name" value="DEAD"/>
    <property type="match status" value="1"/>
</dbReference>
<dbReference type="PROSITE" id="PS51192">
    <property type="entry name" value="HELICASE_ATP_BIND_1"/>
    <property type="match status" value="1"/>
</dbReference>
<dbReference type="InterPro" id="IPR027417">
    <property type="entry name" value="P-loop_NTPase"/>
</dbReference>
<dbReference type="PANTHER" id="PTHR47960">
    <property type="entry name" value="DEAD-BOX ATP-DEPENDENT RNA HELICASE 50"/>
    <property type="match status" value="1"/>
</dbReference>
<gene>
    <name evidence="11" type="ORF">AJ80_02252</name>
</gene>
<accession>A0A2B7YPQ4</accession>
<evidence type="ECO:0000256" key="6">
    <source>
        <dbReference type="ARBA" id="ARBA00022884"/>
    </source>
</evidence>
<evidence type="ECO:0000256" key="7">
    <source>
        <dbReference type="ARBA" id="ARBA00047984"/>
    </source>
</evidence>
<keyword evidence="5" id="KW-0067">ATP-binding</keyword>
<dbReference type="GO" id="GO:0003723">
    <property type="term" value="F:RNA binding"/>
    <property type="evidence" value="ECO:0007669"/>
    <property type="project" value="UniProtKB-KW"/>
</dbReference>
<dbReference type="InterPro" id="IPR001650">
    <property type="entry name" value="Helicase_C-like"/>
</dbReference>
<dbReference type="InterPro" id="IPR011545">
    <property type="entry name" value="DEAD/DEAH_box_helicase_dom"/>
</dbReference>
<keyword evidence="12" id="KW-1185">Reference proteome</keyword>
<dbReference type="Proteomes" id="UP000224634">
    <property type="component" value="Unassembled WGS sequence"/>
</dbReference>
<evidence type="ECO:0000256" key="3">
    <source>
        <dbReference type="ARBA" id="ARBA00022801"/>
    </source>
</evidence>
<keyword evidence="4" id="KW-0347">Helicase</keyword>
<evidence type="ECO:0000256" key="8">
    <source>
        <dbReference type="SAM" id="MobiDB-lite"/>
    </source>
</evidence>
<evidence type="ECO:0000259" key="9">
    <source>
        <dbReference type="PROSITE" id="PS51192"/>
    </source>
</evidence>
<evidence type="ECO:0000259" key="10">
    <source>
        <dbReference type="PROSITE" id="PS51194"/>
    </source>
</evidence>
<evidence type="ECO:0000256" key="2">
    <source>
        <dbReference type="ARBA" id="ARBA00022741"/>
    </source>
</evidence>
<comment type="catalytic activity">
    <reaction evidence="7">
        <text>ATP + H2O = ADP + phosphate + H(+)</text>
        <dbReference type="Rhea" id="RHEA:13065"/>
        <dbReference type="ChEBI" id="CHEBI:15377"/>
        <dbReference type="ChEBI" id="CHEBI:15378"/>
        <dbReference type="ChEBI" id="CHEBI:30616"/>
        <dbReference type="ChEBI" id="CHEBI:43474"/>
        <dbReference type="ChEBI" id="CHEBI:456216"/>
        <dbReference type="EC" id="3.6.4.13"/>
    </reaction>
</comment>
<reference evidence="11 12" key="1">
    <citation type="submission" date="2017-10" db="EMBL/GenBank/DDBJ databases">
        <title>Comparative genomics in systemic dimorphic fungi from Ajellomycetaceae.</title>
        <authorList>
            <person name="Munoz J.F."/>
            <person name="Mcewen J.G."/>
            <person name="Clay O.K."/>
            <person name="Cuomo C.A."/>
        </authorList>
    </citation>
    <scope>NUCLEOTIDE SEQUENCE [LARGE SCALE GENOMIC DNA]</scope>
    <source>
        <strain evidence="11 12">UAMH7299</strain>
    </source>
</reference>